<dbReference type="PROSITE" id="PS00793">
    <property type="entry name" value="DHPS_2"/>
    <property type="match status" value="1"/>
</dbReference>
<evidence type="ECO:0000256" key="4">
    <source>
        <dbReference type="ARBA" id="ARBA00012458"/>
    </source>
</evidence>
<evidence type="ECO:0000256" key="8">
    <source>
        <dbReference type="ARBA" id="ARBA00022909"/>
    </source>
</evidence>
<comment type="pathway">
    <text evidence="3 9">Cofactor biosynthesis; tetrahydrofolate biosynthesis; 7,8-dihydrofolate from 2-amino-4-hydroxy-6-hydroxymethyl-7,8-dihydropteridine diphosphate and 4-aminobenzoate: step 1/2.</text>
</comment>
<keyword evidence="6 9" id="KW-0479">Metal-binding</keyword>
<dbReference type="InterPro" id="IPR006390">
    <property type="entry name" value="DHP_synth_dom"/>
</dbReference>
<keyword evidence="7 9" id="KW-0460">Magnesium</keyword>
<dbReference type="PROSITE" id="PS00792">
    <property type="entry name" value="DHPS_1"/>
    <property type="match status" value="1"/>
</dbReference>
<comment type="function">
    <text evidence="9">Catalyzes the condensation of para-aminobenzoate (pABA) with 6-hydroxymethyl-7,8-dihydropterin diphosphate (DHPt-PP) to form 7,8-dihydropteroate (H2Pte), the immediate precursor of folate derivatives.</text>
</comment>
<sequence length="285" mass="30578">MLSPVEWKIRGGRSLGPAPFLVFGIVNVTPDSFHDGGQYMQLDQALAHGRMQAEAGAHVLDIGGESSRPFAAPVSLEEEKERVVPVVEGLRDLHCVNGMPWALSVDTYKAGTAAAVLEAGAQIINDISAFAFDPALLDVVAQYKPGYILMHSLGRPTEMQKAPEYGNVVEEILDFFEKKLKELTTAGVPEDRIMLDPGVGFGKTLEHNLAILRGMDRFASLGLPLMAGISNKSMFGMLCNAPAGQRQNATQAATAILAARGVFAHRVHDVAMTVQTLQVAQALAM</sequence>
<evidence type="ECO:0000313" key="12">
    <source>
        <dbReference type="Proteomes" id="UP000503840"/>
    </source>
</evidence>
<keyword evidence="12" id="KW-1185">Reference proteome</keyword>
<name>A0A7J0BLE8_9BACT</name>
<organism evidence="11 12">
    <name type="scientific">Desulfovibrio subterraneus</name>
    <dbReference type="NCBI Taxonomy" id="2718620"/>
    <lineage>
        <taxon>Bacteria</taxon>
        <taxon>Pseudomonadati</taxon>
        <taxon>Thermodesulfobacteriota</taxon>
        <taxon>Desulfovibrionia</taxon>
        <taxon>Desulfovibrionales</taxon>
        <taxon>Desulfovibrionaceae</taxon>
        <taxon>Desulfovibrio</taxon>
    </lineage>
</organism>
<dbReference type="GO" id="GO:0046654">
    <property type="term" value="P:tetrahydrofolate biosynthetic process"/>
    <property type="evidence" value="ECO:0007669"/>
    <property type="project" value="UniProtKB-UniPathway"/>
</dbReference>
<reference evidence="11 12" key="1">
    <citation type="submission" date="2020-05" db="EMBL/GenBank/DDBJ databases">
        <title>Draft genome sequence of Desulfovibrio sp. strain HN2T.</title>
        <authorList>
            <person name="Ueno A."/>
            <person name="Tamazawa S."/>
            <person name="Tamamura S."/>
            <person name="Murakami T."/>
            <person name="Kiyama T."/>
            <person name="Inomata H."/>
            <person name="Amano Y."/>
            <person name="Miyakawa K."/>
            <person name="Tamaki H."/>
            <person name="Naganuma T."/>
            <person name="Kaneko K."/>
        </authorList>
    </citation>
    <scope>NUCLEOTIDE SEQUENCE [LARGE SCALE GENOMIC DNA]</scope>
    <source>
        <strain evidence="11 12">HN2</strain>
    </source>
</reference>
<keyword evidence="8 9" id="KW-0289">Folate biosynthesis</keyword>
<dbReference type="Proteomes" id="UP000503840">
    <property type="component" value="Unassembled WGS sequence"/>
</dbReference>
<comment type="caution">
    <text evidence="11">The sequence shown here is derived from an EMBL/GenBank/DDBJ whole genome shotgun (WGS) entry which is preliminary data.</text>
</comment>
<dbReference type="NCBIfam" id="TIGR01496">
    <property type="entry name" value="DHPS"/>
    <property type="match status" value="1"/>
</dbReference>
<dbReference type="GO" id="GO:0046656">
    <property type="term" value="P:folic acid biosynthetic process"/>
    <property type="evidence" value="ECO:0007669"/>
    <property type="project" value="UniProtKB-KW"/>
</dbReference>
<evidence type="ECO:0000256" key="6">
    <source>
        <dbReference type="ARBA" id="ARBA00022723"/>
    </source>
</evidence>
<accession>A0A7J0BLE8</accession>
<dbReference type="GO" id="GO:0005829">
    <property type="term" value="C:cytosol"/>
    <property type="evidence" value="ECO:0007669"/>
    <property type="project" value="TreeGrafter"/>
</dbReference>
<dbReference type="Gene3D" id="3.20.20.20">
    <property type="entry name" value="Dihydropteroate synthase-like"/>
    <property type="match status" value="1"/>
</dbReference>
<dbReference type="EMBL" id="BLVO01000013">
    <property type="protein sequence ID" value="GFM34398.1"/>
    <property type="molecule type" value="Genomic_DNA"/>
</dbReference>
<evidence type="ECO:0000256" key="1">
    <source>
        <dbReference type="ARBA" id="ARBA00000012"/>
    </source>
</evidence>
<evidence type="ECO:0000259" key="10">
    <source>
        <dbReference type="PROSITE" id="PS50972"/>
    </source>
</evidence>
<dbReference type="PANTHER" id="PTHR20941:SF1">
    <property type="entry name" value="FOLIC ACID SYNTHESIS PROTEIN FOL1"/>
    <property type="match status" value="1"/>
</dbReference>
<comment type="catalytic activity">
    <reaction evidence="1">
        <text>(7,8-dihydropterin-6-yl)methyl diphosphate + 4-aminobenzoate = 7,8-dihydropteroate + diphosphate</text>
        <dbReference type="Rhea" id="RHEA:19949"/>
        <dbReference type="ChEBI" id="CHEBI:17836"/>
        <dbReference type="ChEBI" id="CHEBI:17839"/>
        <dbReference type="ChEBI" id="CHEBI:33019"/>
        <dbReference type="ChEBI" id="CHEBI:72950"/>
        <dbReference type="EC" id="2.5.1.15"/>
    </reaction>
</comment>
<dbReference type="SUPFAM" id="SSF51717">
    <property type="entry name" value="Dihydropteroate synthetase-like"/>
    <property type="match status" value="1"/>
</dbReference>
<dbReference type="InterPro" id="IPR000489">
    <property type="entry name" value="Pterin-binding_dom"/>
</dbReference>
<dbReference type="PROSITE" id="PS50972">
    <property type="entry name" value="PTERIN_BINDING"/>
    <property type="match status" value="1"/>
</dbReference>
<gene>
    <name evidence="11" type="primary">folP</name>
    <name evidence="11" type="ORF">DSM101010T_27630</name>
</gene>
<dbReference type="GO" id="GO:0046872">
    <property type="term" value="F:metal ion binding"/>
    <property type="evidence" value="ECO:0007669"/>
    <property type="project" value="UniProtKB-KW"/>
</dbReference>
<evidence type="ECO:0000313" key="11">
    <source>
        <dbReference type="EMBL" id="GFM34398.1"/>
    </source>
</evidence>
<comment type="cofactor">
    <cofactor evidence="2 9">
        <name>Mg(2+)</name>
        <dbReference type="ChEBI" id="CHEBI:18420"/>
    </cofactor>
</comment>
<keyword evidence="5 9" id="KW-0808">Transferase</keyword>
<dbReference type="GO" id="GO:0004156">
    <property type="term" value="F:dihydropteroate synthase activity"/>
    <property type="evidence" value="ECO:0007669"/>
    <property type="project" value="UniProtKB-EC"/>
</dbReference>
<dbReference type="RefSeq" id="WP_174405994.1">
    <property type="nucleotide sequence ID" value="NZ_BLVO01000013.1"/>
</dbReference>
<feature type="domain" description="Pterin-binding" evidence="10">
    <location>
        <begin position="20"/>
        <end position="278"/>
    </location>
</feature>
<protein>
    <recommendedName>
        <fullName evidence="4 9">Dihydropteroate synthase</fullName>
        <shortName evidence="9">DHPS</shortName>
        <ecNumber evidence="4 9">2.5.1.15</ecNumber>
    </recommendedName>
    <alternativeName>
        <fullName evidence="9">Dihydropteroate pyrophosphorylase</fullName>
    </alternativeName>
</protein>
<dbReference type="Pfam" id="PF00809">
    <property type="entry name" value="Pterin_bind"/>
    <property type="match status" value="1"/>
</dbReference>
<evidence type="ECO:0000256" key="3">
    <source>
        <dbReference type="ARBA" id="ARBA00004763"/>
    </source>
</evidence>
<evidence type="ECO:0000256" key="2">
    <source>
        <dbReference type="ARBA" id="ARBA00001946"/>
    </source>
</evidence>
<dbReference type="CDD" id="cd00739">
    <property type="entry name" value="DHPS"/>
    <property type="match status" value="1"/>
</dbReference>
<dbReference type="EC" id="2.5.1.15" evidence="4 9"/>
<dbReference type="PANTHER" id="PTHR20941">
    <property type="entry name" value="FOLATE SYNTHESIS PROTEINS"/>
    <property type="match status" value="1"/>
</dbReference>
<proteinExistence type="inferred from homology"/>
<dbReference type="AlphaFoldDB" id="A0A7J0BLE8"/>
<dbReference type="InterPro" id="IPR011005">
    <property type="entry name" value="Dihydropteroate_synth-like_sf"/>
</dbReference>
<evidence type="ECO:0000256" key="7">
    <source>
        <dbReference type="ARBA" id="ARBA00022842"/>
    </source>
</evidence>
<dbReference type="UniPathway" id="UPA00077">
    <property type="reaction ID" value="UER00156"/>
</dbReference>
<dbReference type="InterPro" id="IPR045031">
    <property type="entry name" value="DHP_synth-like"/>
</dbReference>
<evidence type="ECO:0000256" key="9">
    <source>
        <dbReference type="RuleBase" id="RU361205"/>
    </source>
</evidence>
<comment type="similarity">
    <text evidence="9">Belongs to the DHPS family.</text>
</comment>
<evidence type="ECO:0000256" key="5">
    <source>
        <dbReference type="ARBA" id="ARBA00022679"/>
    </source>
</evidence>